<dbReference type="EMBL" id="DAAVQW010000015">
    <property type="protein sequence ID" value="HAF6102013.1"/>
    <property type="molecule type" value="Genomic_DNA"/>
</dbReference>
<gene>
    <name evidence="1" type="ORF">G8K69_004321</name>
</gene>
<accession>A0A750FB41</accession>
<dbReference type="AlphaFoldDB" id="A0A750FB41"/>
<protein>
    <submittedName>
        <fullName evidence="1">Uncharacterized protein</fullName>
    </submittedName>
</protein>
<sequence>MFLQKVLNSISVVDFCFYVYFLPCFSAKIRFPVVQDLPLPPHSAISRQHNM</sequence>
<name>A0A750FB41_SALER</name>
<reference evidence="1" key="1">
    <citation type="journal article" date="2018" name="Genome Biol.">
        <title>SKESA: strategic k-mer extension for scrupulous assemblies.</title>
        <authorList>
            <person name="Souvorov A."/>
            <person name="Agarwala R."/>
            <person name="Lipman D.J."/>
        </authorList>
    </citation>
    <scope>NUCLEOTIDE SEQUENCE</scope>
    <source>
        <strain evidence="1">MA.BD-OM-2007-05-005508</strain>
    </source>
</reference>
<comment type="caution">
    <text evidence="1">The sequence shown here is derived from an EMBL/GenBank/DDBJ whole genome shotgun (WGS) entry which is preliminary data.</text>
</comment>
<evidence type="ECO:0000313" key="1">
    <source>
        <dbReference type="EMBL" id="HAF6102013.1"/>
    </source>
</evidence>
<reference evidence="1" key="2">
    <citation type="submission" date="2020-02" db="EMBL/GenBank/DDBJ databases">
        <authorList>
            <consortium name="NCBI Pathogen Detection Project"/>
        </authorList>
    </citation>
    <scope>NUCLEOTIDE SEQUENCE</scope>
    <source>
        <strain evidence="1">MA.BD-OM-2007-05-005508</strain>
    </source>
</reference>
<proteinExistence type="predicted"/>
<organism evidence="1">
    <name type="scientific">Salmonella enterica</name>
    <name type="common">Salmonella choleraesuis</name>
    <dbReference type="NCBI Taxonomy" id="28901"/>
    <lineage>
        <taxon>Bacteria</taxon>
        <taxon>Pseudomonadati</taxon>
        <taxon>Pseudomonadota</taxon>
        <taxon>Gammaproteobacteria</taxon>
        <taxon>Enterobacterales</taxon>
        <taxon>Enterobacteriaceae</taxon>
        <taxon>Salmonella</taxon>
    </lineage>
</organism>